<evidence type="ECO:0000313" key="2">
    <source>
        <dbReference type="Proteomes" id="UP001177670"/>
    </source>
</evidence>
<keyword evidence="2" id="KW-1185">Reference proteome</keyword>
<evidence type="ECO:0000313" key="1">
    <source>
        <dbReference type="EMBL" id="KAK1129625.1"/>
    </source>
</evidence>
<comment type="caution">
    <text evidence="1">The sequence shown here is derived from an EMBL/GenBank/DDBJ whole genome shotgun (WGS) entry which is preliminary data.</text>
</comment>
<reference evidence="1" key="1">
    <citation type="submission" date="2021-10" db="EMBL/GenBank/DDBJ databases">
        <title>Melipona bicolor Genome sequencing and assembly.</title>
        <authorList>
            <person name="Araujo N.S."/>
            <person name="Arias M.C."/>
        </authorList>
    </citation>
    <scope>NUCLEOTIDE SEQUENCE</scope>
    <source>
        <strain evidence="1">USP_2M_L1-L4_2017</strain>
        <tissue evidence="1">Whole body</tissue>
    </source>
</reference>
<gene>
    <name evidence="1" type="ORF">K0M31_019340</name>
</gene>
<organism evidence="1 2">
    <name type="scientific">Melipona bicolor</name>
    <dbReference type="NCBI Taxonomy" id="60889"/>
    <lineage>
        <taxon>Eukaryota</taxon>
        <taxon>Metazoa</taxon>
        <taxon>Ecdysozoa</taxon>
        <taxon>Arthropoda</taxon>
        <taxon>Hexapoda</taxon>
        <taxon>Insecta</taxon>
        <taxon>Pterygota</taxon>
        <taxon>Neoptera</taxon>
        <taxon>Endopterygota</taxon>
        <taxon>Hymenoptera</taxon>
        <taxon>Apocrita</taxon>
        <taxon>Aculeata</taxon>
        <taxon>Apoidea</taxon>
        <taxon>Anthophila</taxon>
        <taxon>Apidae</taxon>
        <taxon>Melipona</taxon>
    </lineage>
</organism>
<accession>A0AA40G279</accession>
<dbReference type="AlphaFoldDB" id="A0AA40G279"/>
<dbReference type="Proteomes" id="UP001177670">
    <property type="component" value="Unassembled WGS sequence"/>
</dbReference>
<protein>
    <submittedName>
        <fullName evidence="1">Uncharacterized protein</fullName>
    </submittedName>
</protein>
<sequence length="114" mass="13402">MTDDVTPASFDFSAIRDHLTPRRPNSEFLESLAKICSYIFIHRTLQICPPATTGFLLTSKRCSRERNLAQTKEVDAETETYFESKDKSFYKKGMEKLEERWNECITFEEEYVNE</sequence>
<name>A0AA40G279_9HYME</name>
<proteinExistence type="predicted"/>
<dbReference type="EMBL" id="JAHYIQ010000008">
    <property type="protein sequence ID" value="KAK1129625.1"/>
    <property type="molecule type" value="Genomic_DNA"/>
</dbReference>